<dbReference type="RefSeq" id="WP_246014932.1">
    <property type="nucleotide sequence ID" value="NZ_CP144375.1"/>
</dbReference>
<evidence type="ECO:0000256" key="1">
    <source>
        <dbReference type="ARBA" id="ARBA00000085"/>
    </source>
</evidence>
<keyword evidence="9 16" id="KW-0418">Kinase</keyword>
<dbReference type="Gene3D" id="1.10.287.130">
    <property type="match status" value="1"/>
</dbReference>
<dbReference type="PANTHER" id="PTHR43547">
    <property type="entry name" value="TWO-COMPONENT HISTIDINE KINASE"/>
    <property type="match status" value="1"/>
</dbReference>
<evidence type="ECO:0000256" key="8">
    <source>
        <dbReference type="ARBA" id="ARBA00022741"/>
    </source>
</evidence>
<proteinExistence type="predicted"/>
<evidence type="ECO:0000313" key="17">
    <source>
        <dbReference type="Proteomes" id="UP000256269"/>
    </source>
</evidence>
<evidence type="ECO:0000256" key="12">
    <source>
        <dbReference type="ARBA" id="ARBA00023012"/>
    </source>
</evidence>
<dbReference type="GO" id="GO:0005524">
    <property type="term" value="F:ATP binding"/>
    <property type="evidence" value="ECO:0007669"/>
    <property type="project" value="UniProtKB-KW"/>
</dbReference>
<feature type="transmembrane region" description="Helical" evidence="14">
    <location>
        <begin position="12"/>
        <end position="36"/>
    </location>
</feature>
<dbReference type="AlphaFoldDB" id="A0A3E0I0B7"/>
<evidence type="ECO:0000256" key="11">
    <source>
        <dbReference type="ARBA" id="ARBA00022989"/>
    </source>
</evidence>
<keyword evidence="8" id="KW-0547">Nucleotide-binding</keyword>
<evidence type="ECO:0000256" key="3">
    <source>
        <dbReference type="ARBA" id="ARBA00012438"/>
    </source>
</evidence>
<name>A0A3E0I0B7_9PSEU</name>
<evidence type="ECO:0000259" key="15">
    <source>
        <dbReference type="PROSITE" id="PS50109"/>
    </source>
</evidence>
<dbReference type="InterPro" id="IPR036890">
    <property type="entry name" value="HATPase_C_sf"/>
</dbReference>
<dbReference type="EMBL" id="QUNO01000003">
    <property type="protein sequence ID" value="REH51980.1"/>
    <property type="molecule type" value="Genomic_DNA"/>
</dbReference>
<accession>A0A3E0I0B7</accession>
<dbReference type="Proteomes" id="UP000256269">
    <property type="component" value="Unassembled WGS sequence"/>
</dbReference>
<keyword evidence="13 14" id="KW-0472">Membrane</keyword>
<evidence type="ECO:0000256" key="10">
    <source>
        <dbReference type="ARBA" id="ARBA00022840"/>
    </source>
</evidence>
<comment type="catalytic activity">
    <reaction evidence="1">
        <text>ATP + protein L-histidine = ADP + protein N-phospho-L-histidine.</text>
        <dbReference type="EC" id="2.7.13.3"/>
    </reaction>
</comment>
<dbReference type="InterPro" id="IPR003594">
    <property type="entry name" value="HATPase_dom"/>
</dbReference>
<dbReference type="InterPro" id="IPR033463">
    <property type="entry name" value="sCache_3"/>
</dbReference>
<dbReference type="Gene3D" id="3.30.565.10">
    <property type="entry name" value="Histidine kinase-like ATPase, C-terminal domain"/>
    <property type="match status" value="1"/>
</dbReference>
<dbReference type="SMART" id="SM00387">
    <property type="entry name" value="HATPase_c"/>
    <property type="match status" value="1"/>
</dbReference>
<evidence type="ECO:0000256" key="13">
    <source>
        <dbReference type="ARBA" id="ARBA00023136"/>
    </source>
</evidence>
<gene>
    <name evidence="16" type="ORF">BCF44_103429</name>
</gene>
<dbReference type="GO" id="GO:0000155">
    <property type="term" value="F:phosphorelay sensor kinase activity"/>
    <property type="evidence" value="ECO:0007669"/>
    <property type="project" value="InterPro"/>
</dbReference>
<reference evidence="16 17" key="1">
    <citation type="submission" date="2018-08" db="EMBL/GenBank/DDBJ databases">
        <title>Genomic Encyclopedia of Archaeal and Bacterial Type Strains, Phase II (KMG-II): from individual species to whole genera.</title>
        <authorList>
            <person name="Goeker M."/>
        </authorList>
    </citation>
    <scope>NUCLEOTIDE SEQUENCE [LARGE SCALE GENOMIC DNA]</scope>
    <source>
        <strain evidence="16 17">DSM 45791</strain>
    </source>
</reference>
<dbReference type="InterPro" id="IPR035965">
    <property type="entry name" value="PAS-like_dom_sf"/>
</dbReference>
<keyword evidence="7 14" id="KW-0812">Transmembrane</keyword>
<dbReference type="InterPro" id="IPR004358">
    <property type="entry name" value="Sig_transdc_His_kin-like_C"/>
</dbReference>
<comment type="caution">
    <text evidence="16">The sequence shown here is derived from an EMBL/GenBank/DDBJ whole genome shotgun (WGS) entry which is preliminary data.</text>
</comment>
<dbReference type="EC" id="2.7.13.3" evidence="3"/>
<keyword evidence="6" id="KW-0808">Transferase</keyword>
<evidence type="ECO:0000256" key="4">
    <source>
        <dbReference type="ARBA" id="ARBA00022475"/>
    </source>
</evidence>
<evidence type="ECO:0000313" key="16">
    <source>
        <dbReference type="EMBL" id="REH51980.1"/>
    </source>
</evidence>
<dbReference type="Gene3D" id="3.30.450.20">
    <property type="entry name" value="PAS domain"/>
    <property type="match status" value="2"/>
</dbReference>
<comment type="subcellular location">
    <subcellularLocation>
        <location evidence="2">Cell membrane</location>
        <topology evidence="2">Multi-pass membrane protein</topology>
    </subcellularLocation>
</comment>
<feature type="transmembrane region" description="Helical" evidence="14">
    <location>
        <begin position="169"/>
        <end position="191"/>
    </location>
</feature>
<dbReference type="SUPFAM" id="SSF55890">
    <property type="entry name" value="Sporulation response regulatory protein Spo0B"/>
    <property type="match status" value="1"/>
</dbReference>
<dbReference type="PROSITE" id="PS50109">
    <property type="entry name" value="HIS_KIN"/>
    <property type="match status" value="1"/>
</dbReference>
<sequence length="525" mass="54914">MAPPRMRFARQVLLLQIGVVVLVVGVGFALVGWLLYSNLTDQYEQRALAVARSVAADPVVGDAVGAADTSGVVQTRAEAVRVRTAALFVVVTDRKGIRYSHPNPDELGEEVSTDFSEVVAGKEVWNMDEGTLGYSARGKVPLRDHSGAIVGEVSVGFDASTIWDALLKALGYCAAGLVGALALGVAGSALLNRLLKRRTLGLEPHELSELVQQREAVLHGIGEGVLAVDPAGRVSVCNDEAARLLGSAPSPGTAMSTLELPARIGEAVADGSPVDNLIAVAGDRVLVATCRPVRRDDIDLGMVLTLRDRTDLETLTRELDSVHRLTDALRAQQHEFANRLHTLSGLLQTGHHNEAVDYLQALSDTPIVPLGPSAVPDPYLQAFVSAKGVAAAEKGVTLEVGEASWVPTKVIAPVEVTTVLGNLVDNAVEAARVGARRPARVELDLVADGSTLHVSVADSGDGVPERLRDNVFLEGVSTKDGPGHGLGLALTRQAARALGGDARLADPGGPDHGAVFAATLPEVLA</sequence>
<dbReference type="Pfam" id="PF02518">
    <property type="entry name" value="HATPase_c"/>
    <property type="match status" value="1"/>
</dbReference>
<dbReference type="GO" id="GO:0005886">
    <property type="term" value="C:plasma membrane"/>
    <property type="evidence" value="ECO:0007669"/>
    <property type="project" value="UniProtKB-SubCell"/>
</dbReference>
<keyword evidence="4" id="KW-1003">Cell membrane</keyword>
<evidence type="ECO:0000256" key="14">
    <source>
        <dbReference type="SAM" id="Phobius"/>
    </source>
</evidence>
<dbReference type="SUPFAM" id="SSF55785">
    <property type="entry name" value="PYP-like sensor domain (PAS domain)"/>
    <property type="match status" value="1"/>
</dbReference>
<protein>
    <recommendedName>
        <fullName evidence="3">histidine kinase</fullName>
        <ecNumber evidence="3">2.7.13.3</ecNumber>
    </recommendedName>
</protein>
<evidence type="ECO:0000256" key="7">
    <source>
        <dbReference type="ARBA" id="ARBA00022692"/>
    </source>
</evidence>
<dbReference type="Pfam" id="PF17203">
    <property type="entry name" value="sCache_3_2"/>
    <property type="match status" value="1"/>
</dbReference>
<dbReference type="Pfam" id="PF14689">
    <property type="entry name" value="SPOB_a"/>
    <property type="match status" value="1"/>
</dbReference>
<evidence type="ECO:0000256" key="5">
    <source>
        <dbReference type="ARBA" id="ARBA00022553"/>
    </source>
</evidence>
<keyword evidence="5" id="KW-0597">Phosphoprotein</keyword>
<dbReference type="SUPFAM" id="SSF103190">
    <property type="entry name" value="Sensory domain-like"/>
    <property type="match status" value="1"/>
</dbReference>
<dbReference type="Pfam" id="PF00989">
    <property type="entry name" value="PAS"/>
    <property type="match status" value="1"/>
</dbReference>
<dbReference type="InterPro" id="IPR016120">
    <property type="entry name" value="Sig_transdc_His_kin_SpoOB"/>
</dbReference>
<dbReference type="InterPro" id="IPR039506">
    <property type="entry name" value="SPOB_a"/>
</dbReference>
<dbReference type="GO" id="GO:0006355">
    <property type="term" value="P:regulation of DNA-templated transcription"/>
    <property type="evidence" value="ECO:0007669"/>
    <property type="project" value="InterPro"/>
</dbReference>
<evidence type="ECO:0000256" key="2">
    <source>
        <dbReference type="ARBA" id="ARBA00004651"/>
    </source>
</evidence>
<dbReference type="InterPro" id="IPR013767">
    <property type="entry name" value="PAS_fold"/>
</dbReference>
<dbReference type="InterPro" id="IPR005467">
    <property type="entry name" value="His_kinase_dom"/>
</dbReference>
<feature type="domain" description="Histidine kinase" evidence="15">
    <location>
        <begin position="413"/>
        <end position="524"/>
    </location>
</feature>
<dbReference type="SUPFAM" id="SSF55874">
    <property type="entry name" value="ATPase domain of HSP90 chaperone/DNA topoisomerase II/histidine kinase"/>
    <property type="match status" value="1"/>
</dbReference>
<keyword evidence="11 14" id="KW-1133">Transmembrane helix</keyword>
<keyword evidence="10" id="KW-0067">ATP-binding</keyword>
<dbReference type="PANTHER" id="PTHR43547:SF10">
    <property type="entry name" value="SENSOR HISTIDINE KINASE DCUS"/>
    <property type="match status" value="1"/>
</dbReference>
<evidence type="ECO:0000256" key="6">
    <source>
        <dbReference type="ARBA" id="ARBA00022679"/>
    </source>
</evidence>
<keyword evidence="17" id="KW-1185">Reference proteome</keyword>
<dbReference type="PRINTS" id="PR00344">
    <property type="entry name" value="BCTRLSENSOR"/>
</dbReference>
<keyword evidence="12" id="KW-0902">Two-component regulatory system</keyword>
<organism evidence="16 17">
    <name type="scientific">Kutzneria buriramensis</name>
    <dbReference type="NCBI Taxonomy" id="1045776"/>
    <lineage>
        <taxon>Bacteria</taxon>
        <taxon>Bacillati</taxon>
        <taxon>Actinomycetota</taxon>
        <taxon>Actinomycetes</taxon>
        <taxon>Pseudonocardiales</taxon>
        <taxon>Pseudonocardiaceae</taxon>
        <taxon>Kutzneria</taxon>
    </lineage>
</organism>
<dbReference type="InterPro" id="IPR029151">
    <property type="entry name" value="Sensor-like_sf"/>
</dbReference>
<evidence type="ECO:0000256" key="9">
    <source>
        <dbReference type="ARBA" id="ARBA00022777"/>
    </source>
</evidence>